<reference evidence="2" key="1">
    <citation type="journal article" date="2022" name="Mol. Ecol. Resour.">
        <title>The genomes of chicory, endive, great burdock and yacon provide insights into Asteraceae palaeo-polyploidization history and plant inulin production.</title>
        <authorList>
            <person name="Fan W."/>
            <person name="Wang S."/>
            <person name="Wang H."/>
            <person name="Wang A."/>
            <person name="Jiang F."/>
            <person name="Liu H."/>
            <person name="Zhao H."/>
            <person name="Xu D."/>
            <person name="Zhang Y."/>
        </authorList>
    </citation>
    <scope>NUCLEOTIDE SEQUENCE [LARGE SCALE GENOMIC DNA]</scope>
    <source>
        <strain evidence="2">cv. Punajuju</strain>
    </source>
</reference>
<dbReference type="Proteomes" id="UP001055811">
    <property type="component" value="Linkage Group LG06"/>
</dbReference>
<organism evidence="1 2">
    <name type="scientific">Cichorium intybus</name>
    <name type="common">Chicory</name>
    <dbReference type="NCBI Taxonomy" id="13427"/>
    <lineage>
        <taxon>Eukaryota</taxon>
        <taxon>Viridiplantae</taxon>
        <taxon>Streptophyta</taxon>
        <taxon>Embryophyta</taxon>
        <taxon>Tracheophyta</taxon>
        <taxon>Spermatophyta</taxon>
        <taxon>Magnoliopsida</taxon>
        <taxon>eudicotyledons</taxon>
        <taxon>Gunneridae</taxon>
        <taxon>Pentapetalae</taxon>
        <taxon>asterids</taxon>
        <taxon>campanulids</taxon>
        <taxon>Asterales</taxon>
        <taxon>Asteraceae</taxon>
        <taxon>Cichorioideae</taxon>
        <taxon>Cichorieae</taxon>
        <taxon>Cichoriinae</taxon>
        <taxon>Cichorium</taxon>
    </lineage>
</organism>
<reference evidence="1 2" key="2">
    <citation type="journal article" date="2022" name="Mol. Ecol. Resour.">
        <title>The genomes of chicory, endive, great burdock and yacon provide insights into Asteraceae paleo-polyploidization history and plant inulin production.</title>
        <authorList>
            <person name="Fan W."/>
            <person name="Wang S."/>
            <person name="Wang H."/>
            <person name="Wang A."/>
            <person name="Jiang F."/>
            <person name="Liu H."/>
            <person name="Zhao H."/>
            <person name="Xu D."/>
            <person name="Zhang Y."/>
        </authorList>
    </citation>
    <scope>NUCLEOTIDE SEQUENCE [LARGE SCALE GENOMIC DNA]</scope>
    <source>
        <strain evidence="2">cv. Punajuju</strain>
        <tissue evidence="1">Leaves</tissue>
    </source>
</reference>
<evidence type="ECO:0000313" key="1">
    <source>
        <dbReference type="EMBL" id="KAI3723775.1"/>
    </source>
</evidence>
<evidence type="ECO:0000313" key="2">
    <source>
        <dbReference type="Proteomes" id="UP001055811"/>
    </source>
</evidence>
<dbReference type="EMBL" id="CM042014">
    <property type="protein sequence ID" value="KAI3723775.1"/>
    <property type="molecule type" value="Genomic_DNA"/>
</dbReference>
<protein>
    <submittedName>
        <fullName evidence="1">Uncharacterized protein</fullName>
    </submittedName>
</protein>
<accession>A0ACB9BP67</accession>
<proteinExistence type="predicted"/>
<sequence>MAPGRGVIDLDCRRKLTITVTDDEDFLISFDFPTILFGFADSLHNSTTDLVLVPAGPKTGRDFELSFIHRQFHNSRWLRHSKGKSSDKPSVGGEGNADVFDDPEMIDAPVEGGEILLGGGSARRAVSSDSTTIPRVMKVAVGKFDKI</sequence>
<name>A0ACB9BP67_CICIN</name>
<gene>
    <name evidence="1" type="ORF">L2E82_35532</name>
</gene>
<keyword evidence="2" id="KW-1185">Reference proteome</keyword>
<comment type="caution">
    <text evidence="1">The sequence shown here is derived from an EMBL/GenBank/DDBJ whole genome shotgun (WGS) entry which is preliminary data.</text>
</comment>